<keyword evidence="3" id="KW-1185">Reference proteome</keyword>
<proteinExistence type="predicted"/>
<dbReference type="AlphaFoldDB" id="R0I8Z7"/>
<dbReference type="KEGG" id="crb:17892427"/>
<accession>R0I8Z7</accession>
<dbReference type="EMBL" id="KB870807">
    <property type="protein sequence ID" value="EOA32978.1"/>
    <property type="molecule type" value="Genomic_DNA"/>
</dbReference>
<evidence type="ECO:0000313" key="3">
    <source>
        <dbReference type="Proteomes" id="UP000029121"/>
    </source>
</evidence>
<dbReference type="SUPFAM" id="SSF81383">
    <property type="entry name" value="F-box domain"/>
    <property type="match status" value="1"/>
</dbReference>
<evidence type="ECO:0000313" key="2">
    <source>
        <dbReference type="EMBL" id="EOA32978.1"/>
    </source>
</evidence>
<dbReference type="InterPro" id="IPR036047">
    <property type="entry name" value="F-box-like_dom_sf"/>
</dbReference>
<organism evidence="2 3">
    <name type="scientific">Capsella rubella</name>
    <dbReference type="NCBI Taxonomy" id="81985"/>
    <lineage>
        <taxon>Eukaryota</taxon>
        <taxon>Viridiplantae</taxon>
        <taxon>Streptophyta</taxon>
        <taxon>Embryophyta</taxon>
        <taxon>Tracheophyta</taxon>
        <taxon>Spermatophyta</taxon>
        <taxon>Magnoliopsida</taxon>
        <taxon>eudicotyledons</taxon>
        <taxon>Gunneridae</taxon>
        <taxon>Pentapetalae</taxon>
        <taxon>rosids</taxon>
        <taxon>malvids</taxon>
        <taxon>Brassicales</taxon>
        <taxon>Brassicaceae</taxon>
        <taxon>Camelineae</taxon>
        <taxon>Capsella</taxon>
    </lineage>
</organism>
<dbReference type="Pfam" id="PF07734">
    <property type="entry name" value="FBA_1"/>
    <property type="match status" value="1"/>
</dbReference>
<protein>
    <recommendedName>
        <fullName evidence="1">F-box domain-containing protein</fullName>
    </recommendedName>
</protein>
<dbReference type="InterPro" id="IPR006527">
    <property type="entry name" value="F-box-assoc_dom_typ1"/>
</dbReference>
<reference evidence="3" key="1">
    <citation type="journal article" date="2013" name="Nat. Genet.">
        <title>The Capsella rubella genome and the genomic consequences of rapid mating system evolution.</title>
        <authorList>
            <person name="Slotte T."/>
            <person name="Hazzouri K.M."/>
            <person name="Agren J.A."/>
            <person name="Koenig D."/>
            <person name="Maumus F."/>
            <person name="Guo Y.L."/>
            <person name="Steige K."/>
            <person name="Platts A.E."/>
            <person name="Escobar J.S."/>
            <person name="Newman L.K."/>
            <person name="Wang W."/>
            <person name="Mandakova T."/>
            <person name="Vello E."/>
            <person name="Smith L.M."/>
            <person name="Henz S.R."/>
            <person name="Steffen J."/>
            <person name="Takuno S."/>
            <person name="Brandvain Y."/>
            <person name="Coop G."/>
            <person name="Andolfatto P."/>
            <person name="Hu T.T."/>
            <person name="Blanchette M."/>
            <person name="Clark R.M."/>
            <person name="Quesneville H."/>
            <person name="Nordborg M."/>
            <person name="Gaut B.S."/>
            <person name="Lysak M.A."/>
            <person name="Jenkins J."/>
            <person name="Grimwood J."/>
            <person name="Chapman J."/>
            <person name="Prochnik S."/>
            <person name="Shu S."/>
            <person name="Rokhsar D."/>
            <person name="Schmutz J."/>
            <person name="Weigel D."/>
            <person name="Wright S.I."/>
        </authorList>
    </citation>
    <scope>NUCLEOTIDE SEQUENCE [LARGE SCALE GENOMIC DNA]</scope>
    <source>
        <strain evidence="3">cv. Monte Gargano</strain>
    </source>
</reference>
<evidence type="ECO:0000259" key="1">
    <source>
        <dbReference type="PROSITE" id="PS50181"/>
    </source>
</evidence>
<dbReference type="OrthoDB" id="1867629at2759"/>
<name>R0I8Z7_9BRAS</name>
<dbReference type="InterPro" id="IPR001810">
    <property type="entry name" value="F-box_dom"/>
</dbReference>
<dbReference type="PANTHER" id="PTHR31672">
    <property type="entry name" value="BNACNNG10540D PROTEIN"/>
    <property type="match status" value="1"/>
</dbReference>
<gene>
    <name evidence="2" type="ORF">CARUB_v10016308mg</name>
</gene>
<dbReference type="SMART" id="SM00256">
    <property type="entry name" value="FBOX"/>
    <property type="match status" value="1"/>
</dbReference>
<dbReference type="PANTHER" id="PTHR31672:SF13">
    <property type="entry name" value="F-BOX PROTEIN CPR30-LIKE"/>
    <property type="match status" value="1"/>
</dbReference>
<dbReference type="PROSITE" id="PS50181">
    <property type="entry name" value="FBOX"/>
    <property type="match status" value="1"/>
</dbReference>
<feature type="domain" description="F-box" evidence="1">
    <location>
        <begin position="2"/>
        <end position="48"/>
    </location>
</feature>
<dbReference type="Proteomes" id="UP000029121">
    <property type="component" value="Unassembled WGS sequence"/>
</dbReference>
<dbReference type="Pfam" id="PF00646">
    <property type="entry name" value="F-box"/>
    <property type="match status" value="1"/>
</dbReference>
<dbReference type="InterPro" id="IPR017451">
    <property type="entry name" value="F-box-assoc_interact_dom"/>
</dbReference>
<dbReference type="NCBIfam" id="TIGR01640">
    <property type="entry name" value="F_box_assoc_1"/>
    <property type="match status" value="1"/>
</dbReference>
<dbReference type="InterPro" id="IPR050796">
    <property type="entry name" value="SCF_F-box_component"/>
</dbReference>
<dbReference type="CDD" id="cd22157">
    <property type="entry name" value="F-box_AtFBW1-like"/>
    <property type="match status" value="1"/>
</dbReference>
<sequence>MTSSICNLPRDLAEEILSRVPVKSLKAVRFTCKRWNTLSKDVSFIKKYVGQAKEEAAKKKEFMVIKPMDFRVYLLHVTLHNDDKSFIRCEAKFTSQDDSDQVDLYRVFHSDGLLLSISKDCTKLVAWNPYSRNSRWIEFESSPDLMDVYMYAFGYEKSNNSCHNYKILRFVEDYCGFECKIYDFNSDSWRVLDITPYEEIYIDYHRRGGVSLKGNTYLLCQSVLSSHVDLVCFDFTRKKFWLPLSLPFEYSNLPSALTLSSVREEQLPVMLLRFDTFTMEIWITTRIEPSAVSWNSKVFLAVNLIQLTFYYFCFEGTSFFIDEEKNFAVVFDNKNVAYIFGVDGTLKKEHFGLSKKLCYTHACSYVPSLVQL</sequence>
<dbReference type="Gene3D" id="1.20.1280.50">
    <property type="match status" value="1"/>
</dbReference>